<dbReference type="PANTHER" id="PTHR40763">
    <property type="entry name" value="MEMBRANE PROTEIN-RELATED"/>
    <property type="match status" value="1"/>
</dbReference>
<feature type="transmembrane region" description="Helical" evidence="1">
    <location>
        <begin position="90"/>
        <end position="111"/>
    </location>
</feature>
<dbReference type="InterPro" id="IPR025698">
    <property type="entry name" value="2TM_dom"/>
</dbReference>
<sequence length="158" mass="17131">MSSIATPAATPSFRAGDRDRDMTADLLGQALAQGYLDMAEYESRVQTVYDARTTPDLRRLTSDLPVAELRRNDPRRMAARRAAARRGVRVHLAGYLAMVVIVLTVWLAVGLTAGSWYFWPVWPILGAGVGVLAHALPIKHAFPACPGQDVSRACTPGS</sequence>
<dbReference type="EMBL" id="JAUHTC010000030">
    <property type="protein sequence ID" value="MDN4517579.1"/>
    <property type="molecule type" value="Genomic_DNA"/>
</dbReference>
<accession>A0ABT8HA20</accession>
<dbReference type="Pfam" id="PF13239">
    <property type="entry name" value="2TM"/>
    <property type="match status" value="1"/>
</dbReference>
<dbReference type="PANTHER" id="PTHR40763:SF4">
    <property type="entry name" value="DUF1707 DOMAIN-CONTAINING PROTEIN"/>
    <property type="match status" value="1"/>
</dbReference>
<name>A0ABT8HA20_MYCAO</name>
<gene>
    <name evidence="4" type="ORF">QYF68_07020</name>
</gene>
<dbReference type="Proteomes" id="UP001172687">
    <property type="component" value="Unassembled WGS sequence"/>
</dbReference>
<evidence type="ECO:0000256" key="1">
    <source>
        <dbReference type="SAM" id="Phobius"/>
    </source>
</evidence>
<evidence type="ECO:0000313" key="5">
    <source>
        <dbReference type="Proteomes" id="UP001172687"/>
    </source>
</evidence>
<feature type="domain" description="DUF1707" evidence="2">
    <location>
        <begin position="14"/>
        <end position="65"/>
    </location>
</feature>
<dbReference type="Pfam" id="PF08044">
    <property type="entry name" value="DUF1707"/>
    <property type="match status" value="1"/>
</dbReference>
<evidence type="ECO:0000259" key="3">
    <source>
        <dbReference type="Pfam" id="PF13239"/>
    </source>
</evidence>
<keyword evidence="1" id="KW-0472">Membrane</keyword>
<feature type="transmembrane region" description="Helical" evidence="1">
    <location>
        <begin position="117"/>
        <end position="136"/>
    </location>
</feature>
<dbReference type="InterPro" id="IPR012551">
    <property type="entry name" value="DUF1707_SHOCT-like"/>
</dbReference>
<protein>
    <submittedName>
        <fullName evidence="4">DUF1707 domain-containing protein</fullName>
    </submittedName>
</protein>
<organism evidence="4 5">
    <name type="scientific">Mycolicibacterium austroafricanum</name>
    <name type="common">Mycobacterium austroafricanum</name>
    <dbReference type="NCBI Taxonomy" id="39687"/>
    <lineage>
        <taxon>Bacteria</taxon>
        <taxon>Bacillati</taxon>
        <taxon>Actinomycetota</taxon>
        <taxon>Actinomycetes</taxon>
        <taxon>Mycobacteriales</taxon>
        <taxon>Mycobacteriaceae</taxon>
        <taxon>Mycolicibacterium</taxon>
    </lineage>
</organism>
<reference evidence="4" key="1">
    <citation type="submission" date="2023-07" db="EMBL/GenBank/DDBJ databases">
        <title>Degradation of tert-butanol by M. austroafricanum TBA100.</title>
        <authorList>
            <person name="Helbich S."/>
            <person name="Vainshtein Y."/>
        </authorList>
    </citation>
    <scope>NUCLEOTIDE SEQUENCE</scope>
    <source>
        <strain evidence="4">TBA100</strain>
    </source>
</reference>
<proteinExistence type="predicted"/>
<dbReference type="RefSeq" id="WP_208674962.1">
    <property type="nucleotide sequence ID" value="NZ_CP070380.1"/>
</dbReference>
<keyword evidence="1" id="KW-0812">Transmembrane</keyword>
<keyword evidence="5" id="KW-1185">Reference proteome</keyword>
<evidence type="ECO:0000313" key="4">
    <source>
        <dbReference type="EMBL" id="MDN4517579.1"/>
    </source>
</evidence>
<evidence type="ECO:0000259" key="2">
    <source>
        <dbReference type="Pfam" id="PF08044"/>
    </source>
</evidence>
<keyword evidence="1" id="KW-1133">Transmembrane helix</keyword>
<feature type="domain" description="2TM" evidence="3">
    <location>
        <begin position="77"/>
        <end position="136"/>
    </location>
</feature>
<comment type="caution">
    <text evidence="4">The sequence shown here is derived from an EMBL/GenBank/DDBJ whole genome shotgun (WGS) entry which is preliminary data.</text>
</comment>